<dbReference type="Pfam" id="PF03364">
    <property type="entry name" value="Polyketide_cyc"/>
    <property type="match status" value="1"/>
</dbReference>
<dbReference type="EMBL" id="UOEO01000036">
    <property type="protein sequence ID" value="VAW15605.1"/>
    <property type="molecule type" value="Genomic_DNA"/>
</dbReference>
<dbReference type="PANTHER" id="PTHR12901:SF10">
    <property type="entry name" value="COENZYME Q-BINDING PROTEIN COQ10, MITOCHONDRIAL"/>
    <property type="match status" value="1"/>
</dbReference>
<dbReference type="GO" id="GO:0045333">
    <property type="term" value="P:cellular respiration"/>
    <property type="evidence" value="ECO:0007669"/>
    <property type="project" value="InterPro"/>
</dbReference>
<dbReference type="AlphaFoldDB" id="A0A3B0TAY9"/>
<reference evidence="2" key="1">
    <citation type="submission" date="2018-06" db="EMBL/GenBank/DDBJ databases">
        <authorList>
            <person name="Zhirakovskaya E."/>
        </authorList>
    </citation>
    <scope>NUCLEOTIDE SEQUENCE</scope>
</reference>
<accession>A0A3B0TAY9</accession>
<dbReference type="InterPro" id="IPR005031">
    <property type="entry name" value="COQ10_START"/>
</dbReference>
<dbReference type="GO" id="GO:0048039">
    <property type="term" value="F:ubiquinone binding"/>
    <property type="evidence" value="ECO:0007669"/>
    <property type="project" value="InterPro"/>
</dbReference>
<dbReference type="Gene3D" id="3.30.530.20">
    <property type="match status" value="1"/>
</dbReference>
<feature type="domain" description="Coenzyme Q-binding protein COQ10 START" evidence="1">
    <location>
        <begin position="10"/>
        <end position="137"/>
    </location>
</feature>
<dbReference type="PANTHER" id="PTHR12901">
    <property type="entry name" value="SPERM PROTEIN HOMOLOG"/>
    <property type="match status" value="1"/>
</dbReference>
<dbReference type="CDD" id="cd07813">
    <property type="entry name" value="COQ10p_like"/>
    <property type="match status" value="1"/>
</dbReference>
<dbReference type="InterPro" id="IPR044996">
    <property type="entry name" value="COQ10-like"/>
</dbReference>
<proteinExistence type="predicted"/>
<organism evidence="2">
    <name type="scientific">hydrothermal vent metagenome</name>
    <dbReference type="NCBI Taxonomy" id="652676"/>
    <lineage>
        <taxon>unclassified sequences</taxon>
        <taxon>metagenomes</taxon>
        <taxon>ecological metagenomes</taxon>
    </lineage>
</organism>
<protein>
    <recommendedName>
        <fullName evidence="1">Coenzyme Q-binding protein COQ10 START domain-containing protein</fullName>
    </recommendedName>
</protein>
<name>A0A3B0TAY9_9ZZZZ</name>
<evidence type="ECO:0000313" key="2">
    <source>
        <dbReference type="EMBL" id="VAW15605.1"/>
    </source>
</evidence>
<gene>
    <name evidence="2" type="ORF">MNBD_ALPHA12-500</name>
</gene>
<dbReference type="InterPro" id="IPR023393">
    <property type="entry name" value="START-like_dom_sf"/>
</dbReference>
<sequence>MPKLNFSRTVPYKPEQMLDLVSDMASYPHFVPNCSAMDIKPSEKAPDRVCDVCMHMDFGPISQSYTSRVTIDRENMTISVKALDGLFSYMKTQWIFNEIEQGTRVLFKIDFEIANPLLRAVLNPAFAARQGEIIDAFMLEAKRRYG</sequence>
<dbReference type="GO" id="GO:0005739">
    <property type="term" value="C:mitochondrion"/>
    <property type="evidence" value="ECO:0007669"/>
    <property type="project" value="TreeGrafter"/>
</dbReference>
<evidence type="ECO:0000259" key="1">
    <source>
        <dbReference type="Pfam" id="PF03364"/>
    </source>
</evidence>
<dbReference type="SUPFAM" id="SSF55961">
    <property type="entry name" value="Bet v1-like"/>
    <property type="match status" value="1"/>
</dbReference>